<feature type="non-terminal residue" evidence="3">
    <location>
        <position position="930"/>
    </location>
</feature>
<sequence>RPSKRQERSTSRQTLLPFASTTTTRTEAPEHNTLSSAGNVHQDVQFDNQYEIAIDDIHGLGGLLIGSEQNSHSPQNEGNQVNNPSIEENIFRDNLIEENALEDEPFYEDENILDDDTGYREAQDGVLERYFLSIQNRLSQERYPTEYSLGTFWISPRSPFFALRNNALDPDMLCHPRVFLWIPHLLVEKRLRCPTCHHPLETKGYNKNPYARRVIDIESGCSVTINGYDQRVMEQVPDHLASEFPAYLTHRCAISKAVGNLLRPCIQNGMGVERFRHTLQELHTLQHDRLELQYLNSVAYRRQYPTLDDMLGSSQQLRSFSRFDDPTRYAGYIPSTAYLRLVYTTIMDQLRPLIDKQMMQIGGQILKGDHSFKIIKHMAKIGSAPVFSALYTVCNEYEEIRMQVLVPSKSLTHLRNPFQQMMHSYRVYGHKPPELFFTDNVRGDQQFLEEVLPSLTASENRETNATTCTENEEIAREHHISPVNRRIFKDIFHLMDMVKVPKRHGLAKEFSRRLRDAIFVVDSEDRRLLETYLAAKNITWNYMLSTKPSWVLRRVKRVVPPPEELLPVVDNLFKEYGPLICSRTGIPLFDQEAWRQASHVLEAIRLGHVSDPSGYSLYFKIGHDENQLPLYRCSRGTNTLEGGVHQNIIRKFMSFGAGPHLTDSVLADYRLRHNIDVGTMNRYGRIHKGHYEPWLVTTISAMRKRLGIPDYTSSANESNDSLNDTEPNLSKETFGIVCFPRNLAEDLHVEVKDRTDQNTSQVDASLSAQMSTYLVLQSVSMNNPKGQMYKYLADKQGTKYAVVPVHTPEEFALFRHIMNQGHNARCHEDWPEMAKSWNTNHANGTTIFYKTPEHLKSHYSVWDERRIANESIAASADVCDVMREHLQSPGRALAIMPAQIPLPIQVSSPAQIPMSVAETSRQTSYLADIP</sequence>
<reference evidence="3" key="1">
    <citation type="submission" date="2020-01" db="EMBL/GenBank/DDBJ databases">
        <title>Genome Sequencing of Three Apophysomyces-Like Fungal Strains Confirms a Novel Fungal Genus in the Mucoromycota with divergent Burkholderia-like Endosymbiotic Bacteria.</title>
        <authorList>
            <person name="Stajich J.E."/>
            <person name="Macias A.M."/>
            <person name="Carter-House D."/>
            <person name="Lovett B."/>
            <person name="Kasson L.R."/>
            <person name="Berry K."/>
            <person name="Grigoriev I."/>
            <person name="Chang Y."/>
            <person name="Spatafora J."/>
            <person name="Kasson M.T."/>
        </authorList>
    </citation>
    <scope>NUCLEOTIDE SEQUENCE</scope>
    <source>
        <strain evidence="3">NRRL A-21654</strain>
    </source>
</reference>
<feature type="compositionally biased region" description="Basic and acidic residues" evidence="1">
    <location>
        <begin position="1"/>
        <end position="10"/>
    </location>
</feature>
<feature type="non-terminal residue" evidence="3">
    <location>
        <position position="1"/>
    </location>
</feature>
<keyword evidence="4" id="KW-1185">Reference proteome</keyword>
<evidence type="ECO:0000256" key="1">
    <source>
        <dbReference type="SAM" id="MobiDB-lite"/>
    </source>
</evidence>
<protein>
    <recommendedName>
        <fullName evidence="2">DUF6729 domain-containing protein</fullName>
    </recommendedName>
</protein>
<feature type="domain" description="DUF6729" evidence="2">
    <location>
        <begin position="148"/>
        <end position="305"/>
    </location>
</feature>
<dbReference type="PANTHER" id="PTHR24401">
    <property type="entry name" value="SI:CH211-243P7.3-RELATED"/>
    <property type="match status" value="1"/>
</dbReference>
<dbReference type="PANTHER" id="PTHR24401:SF29">
    <property type="entry name" value="SI:CH211-243P7.3-RELATED"/>
    <property type="match status" value="1"/>
</dbReference>
<feature type="compositionally biased region" description="Polar residues" evidence="1">
    <location>
        <begin position="11"/>
        <end position="37"/>
    </location>
</feature>
<feature type="compositionally biased region" description="Polar residues" evidence="1">
    <location>
        <begin position="67"/>
        <end position="84"/>
    </location>
</feature>
<comment type="caution">
    <text evidence="3">The sequence shown here is derived from an EMBL/GenBank/DDBJ whole genome shotgun (WGS) entry which is preliminary data.</text>
</comment>
<dbReference type="Proteomes" id="UP000605846">
    <property type="component" value="Unassembled WGS sequence"/>
</dbReference>
<organism evidence="3 4">
    <name type="scientific">Apophysomyces ossiformis</name>
    <dbReference type="NCBI Taxonomy" id="679940"/>
    <lineage>
        <taxon>Eukaryota</taxon>
        <taxon>Fungi</taxon>
        <taxon>Fungi incertae sedis</taxon>
        <taxon>Mucoromycota</taxon>
        <taxon>Mucoromycotina</taxon>
        <taxon>Mucoromycetes</taxon>
        <taxon>Mucorales</taxon>
        <taxon>Mucorineae</taxon>
        <taxon>Mucoraceae</taxon>
        <taxon>Apophysomyces</taxon>
    </lineage>
</organism>
<dbReference type="OrthoDB" id="2267587at2759"/>
<gene>
    <name evidence="3" type="ORF">EC973_007053</name>
</gene>
<evidence type="ECO:0000259" key="2">
    <source>
        <dbReference type="Pfam" id="PF20499"/>
    </source>
</evidence>
<dbReference type="AlphaFoldDB" id="A0A8H7BD62"/>
<dbReference type="Pfam" id="PF20499">
    <property type="entry name" value="DUF6729"/>
    <property type="match status" value="1"/>
</dbReference>
<evidence type="ECO:0000313" key="4">
    <source>
        <dbReference type="Proteomes" id="UP000605846"/>
    </source>
</evidence>
<dbReference type="InterPro" id="IPR046616">
    <property type="entry name" value="DUF6729"/>
</dbReference>
<evidence type="ECO:0000313" key="3">
    <source>
        <dbReference type="EMBL" id="KAF7720604.1"/>
    </source>
</evidence>
<proteinExistence type="predicted"/>
<dbReference type="EMBL" id="JABAYA010000492">
    <property type="protein sequence ID" value="KAF7720604.1"/>
    <property type="molecule type" value="Genomic_DNA"/>
</dbReference>
<name>A0A8H7BD62_9FUNG</name>
<feature type="region of interest" description="Disordered" evidence="1">
    <location>
        <begin position="1"/>
        <end position="37"/>
    </location>
</feature>
<feature type="region of interest" description="Disordered" evidence="1">
    <location>
        <begin position="65"/>
        <end position="84"/>
    </location>
</feature>
<accession>A0A8H7BD62</accession>